<dbReference type="RefSeq" id="WP_091150444.1">
    <property type="nucleotide sequence ID" value="NZ_FNAI01000007.1"/>
</dbReference>
<proteinExistence type="predicted"/>
<dbReference type="EMBL" id="FNAI01000007">
    <property type="protein sequence ID" value="SDE54781.1"/>
    <property type="molecule type" value="Genomic_DNA"/>
</dbReference>
<sequence>MQPEELLNPDNNSDQPKPAADSPLLSLERDLKFFNESIHEVAVEIMVEGLSSYPIFVAHQHELKLGELILDRHDLNSDWSIHASTIEEFTERGVIKPELKDRFINSYKNPNDFMCVFVVVPEGANFVYVPYKK</sequence>
<keyword evidence="3" id="KW-1185">Reference proteome</keyword>
<evidence type="ECO:0000313" key="3">
    <source>
        <dbReference type="Proteomes" id="UP000199072"/>
    </source>
</evidence>
<dbReference type="OrthoDB" id="880708at2"/>
<feature type="region of interest" description="Disordered" evidence="1">
    <location>
        <begin position="1"/>
        <end position="21"/>
    </location>
</feature>
<name>A0A1G7DTL9_9SPHI</name>
<dbReference type="AlphaFoldDB" id="A0A1G7DTL9"/>
<evidence type="ECO:0000256" key="1">
    <source>
        <dbReference type="SAM" id="MobiDB-lite"/>
    </source>
</evidence>
<protein>
    <submittedName>
        <fullName evidence="2">Uncharacterized protein</fullName>
    </submittedName>
</protein>
<dbReference type="Proteomes" id="UP000199072">
    <property type="component" value="Unassembled WGS sequence"/>
</dbReference>
<organism evidence="2 3">
    <name type="scientific">Mucilaginibacter pineti</name>
    <dbReference type="NCBI Taxonomy" id="1391627"/>
    <lineage>
        <taxon>Bacteria</taxon>
        <taxon>Pseudomonadati</taxon>
        <taxon>Bacteroidota</taxon>
        <taxon>Sphingobacteriia</taxon>
        <taxon>Sphingobacteriales</taxon>
        <taxon>Sphingobacteriaceae</taxon>
        <taxon>Mucilaginibacter</taxon>
    </lineage>
</organism>
<dbReference type="STRING" id="1391627.SAMN05216464_107116"/>
<evidence type="ECO:0000313" key="2">
    <source>
        <dbReference type="EMBL" id="SDE54781.1"/>
    </source>
</evidence>
<accession>A0A1G7DTL9</accession>
<reference evidence="2 3" key="1">
    <citation type="submission" date="2016-10" db="EMBL/GenBank/DDBJ databases">
        <authorList>
            <person name="de Groot N.N."/>
        </authorList>
    </citation>
    <scope>NUCLEOTIDE SEQUENCE [LARGE SCALE GENOMIC DNA]</scope>
    <source>
        <strain evidence="2 3">47C3B</strain>
    </source>
</reference>
<gene>
    <name evidence="2" type="ORF">SAMN05216464_107116</name>
</gene>